<keyword evidence="2" id="KW-1185">Reference proteome</keyword>
<dbReference type="EMBL" id="JAFNEN010001247">
    <property type="protein sequence ID" value="KAG8174348.1"/>
    <property type="molecule type" value="Genomic_DNA"/>
</dbReference>
<gene>
    <name evidence="1" type="ORF">JTE90_025369</name>
</gene>
<dbReference type="Proteomes" id="UP000827092">
    <property type="component" value="Unassembled WGS sequence"/>
</dbReference>
<evidence type="ECO:0000313" key="2">
    <source>
        <dbReference type="Proteomes" id="UP000827092"/>
    </source>
</evidence>
<evidence type="ECO:0000313" key="1">
    <source>
        <dbReference type="EMBL" id="KAG8174348.1"/>
    </source>
</evidence>
<accession>A0AAV6TS20</accession>
<organism evidence="1 2">
    <name type="scientific">Oedothorax gibbosus</name>
    <dbReference type="NCBI Taxonomy" id="931172"/>
    <lineage>
        <taxon>Eukaryota</taxon>
        <taxon>Metazoa</taxon>
        <taxon>Ecdysozoa</taxon>
        <taxon>Arthropoda</taxon>
        <taxon>Chelicerata</taxon>
        <taxon>Arachnida</taxon>
        <taxon>Araneae</taxon>
        <taxon>Araneomorphae</taxon>
        <taxon>Entelegynae</taxon>
        <taxon>Araneoidea</taxon>
        <taxon>Linyphiidae</taxon>
        <taxon>Erigoninae</taxon>
        <taxon>Oedothorax</taxon>
    </lineage>
</organism>
<proteinExistence type="predicted"/>
<name>A0AAV6TS20_9ARAC</name>
<reference evidence="1 2" key="1">
    <citation type="journal article" date="2022" name="Nat. Ecol. Evol.">
        <title>A masculinizing supergene underlies an exaggerated male reproductive morph in a spider.</title>
        <authorList>
            <person name="Hendrickx F."/>
            <person name="De Corte Z."/>
            <person name="Sonet G."/>
            <person name="Van Belleghem S.M."/>
            <person name="Kostlbacher S."/>
            <person name="Vangestel C."/>
        </authorList>
    </citation>
    <scope>NUCLEOTIDE SEQUENCE [LARGE SCALE GENOMIC DNA]</scope>
    <source>
        <strain evidence="1">W744_W776</strain>
    </source>
</reference>
<sequence>MDFNRIIVRIAEEHSNYPLHMNFTTYPRTEDLELPPFRQWVNLDRLPTFDIPDGENDEWNDMLIGYESHFISVNNGTDQEVLMSAFGDYLTHRVLRSNGSFGSDEIRSLVASLQSFREGEYSRKPSEIDQRGYGIKRKLKVSKMVKVGEWERLDFDIPKGYPDWVEDEVEGLLVTSDVEWLELPDLPEYTEIDNHV</sequence>
<comment type="caution">
    <text evidence="1">The sequence shown here is derived from an EMBL/GenBank/DDBJ whole genome shotgun (WGS) entry which is preliminary data.</text>
</comment>
<protein>
    <submittedName>
        <fullName evidence="1">Uncharacterized protein</fullName>
    </submittedName>
</protein>
<dbReference type="AlphaFoldDB" id="A0AAV6TS20"/>